<feature type="transmembrane region" description="Helical" evidence="1">
    <location>
        <begin position="223"/>
        <end position="244"/>
    </location>
</feature>
<feature type="transmembrane region" description="Helical" evidence="1">
    <location>
        <begin position="147"/>
        <end position="169"/>
    </location>
</feature>
<organism evidence="2 3">
    <name type="scientific">Dunaliella salina</name>
    <name type="common">Green alga</name>
    <name type="synonym">Protococcus salinus</name>
    <dbReference type="NCBI Taxonomy" id="3046"/>
    <lineage>
        <taxon>Eukaryota</taxon>
        <taxon>Viridiplantae</taxon>
        <taxon>Chlorophyta</taxon>
        <taxon>core chlorophytes</taxon>
        <taxon>Chlorophyceae</taxon>
        <taxon>CS clade</taxon>
        <taxon>Chlamydomonadales</taxon>
        <taxon>Dunaliellaceae</taxon>
        <taxon>Dunaliella</taxon>
    </lineage>
</organism>
<name>A0ABQ7FW20_DUNSA</name>
<feature type="transmembrane region" description="Helical" evidence="1">
    <location>
        <begin position="25"/>
        <end position="46"/>
    </location>
</feature>
<gene>
    <name evidence="2" type="ORF">DUNSADRAFT_2640</name>
</gene>
<keyword evidence="1" id="KW-0472">Membrane</keyword>
<feature type="transmembrane region" description="Helical" evidence="1">
    <location>
        <begin position="181"/>
        <end position="203"/>
    </location>
</feature>
<comment type="caution">
    <text evidence="2">The sequence shown here is derived from an EMBL/GenBank/DDBJ whole genome shotgun (WGS) entry which is preliminary data.</text>
</comment>
<keyword evidence="1" id="KW-1133">Transmembrane helix</keyword>
<sequence length="253" mass="28375">MVAGGQYAGPGNLAIPRSLHKAINFLCYFMIVWSLVFPMSWLSGVWGRWGIILGNLVGTIANRPSSWTSTEALTKYKEQTAVTMSHNLPSALWAFLIIIQLSGSIRKTYPRIHRLCGYLHVAVSVVLMAGVAIMQSRKMYFSMHPAVVWYINISATWFLFSLGYAVLAARAHLYRAHRAWMLRHIASGTWVAVQRILIAAVALPLEHVSGIGQPTEWHRQVLFGGASVVAFVGCVLFCEIYLWWGLRKQMKLV</sequence>
<evidence type="ECO:0000256" key="1">
    <source>
        <dbReference type="SAM" id="Phobius"/>
    </source>
</evidence>
<dbReference type="Proteomes" id="UP000815325">
    <property type="component" value="Unassembled WGS sequence"/>
</dbReference>
<evidence type="ECO:0008006" key="4">
    <source>
        <dbReference type="Google" id="ProtNLM"/>
    </source>
</evidence>
<accession>A0ABQ7FW20</accession>
<reference evidence="2" key="1">
    <citation type="submission" date="2017-08" db="EMBL/GenBank/DDBJ databases">
        <authorList>
            <person name="Polle J.E."/>
            <person name="Barry K."/>
            <person name="Cushman J."/>
            <person name="Schmutz J."/>
            <person name="Tran D."/>
            <person name="Hathwaick L.T."/>
            <person name="Yim W.C."/>
            <person name="Jenkins J."/>
            <person name="Mckie-Krisberg Z.M."/>
            <person name="Prochnik S."/>
            <person name="Lindquist E."/>
            <person name="Dockter R.B."/>
            <person name="Adam C."/>
            <person name="Molina H."/>
            <person name="Bunkerborg J."/>
            <person name="Jin E."/>
            <person name="Buchheim M."/>
            <person name="Magnuson J."/>
        </authorList>
    </citation>
    <scope>NUCLEOTIDE SEQUENCE</scope>
    <source>
        <strain evidence="2">CCAP 19/18</strain>
    </source>
</reference>
<keyword evidence="1" id="KW-0812">Transmembrane</keyword>
<evidence type="ECO:0000313" key="3">
    <source>
        <dbReference type="Proteomes" id="UP000815325"/>
    </source>
</evidence>
<evidence type="ECO:0000313" key="2">
    <source>
        <dbReference type="EMBL" id="KAF5826578.1"/>
    </source>
</evidence>
<keyword evidence="3" id="KW-1185">Reference proteome</keyword>
<protein>
    <recommendedName>
        <fullName evidence="4">Cytochrome b561 domain-containing protein</fullName>
    </recommendedName>
</protein>
<feature type="transmembrane region" description="Helical" evidence="1">
    <location>
        <begin position="115"/>
        <end position="135"/>
    </location>
</feature>
<dbReference type="EMBL" id="MU070831">
    <property type="protein sequence ID" value="KAF5826578.1"/>
    <property type="molecule type" value="Genomic_DNA"/>
</dbReference>
<proteinExistence type="predicted"/>
<feature type="transmembrane region" description="Helical" evidence="1">
    <location>
        <begin position="84"/>
        <end position="103"/>
    </location>
</feature>